<organism evidence="1 2">
    <name type="scientific">Keratinibaculum paraultunense</name>
    <dbReference type="NCBI Taxonomy" id="1278232"/>
    <lineage>
        <taxon>Bacteria</taxon>
        <taxon>Bacillati</taxon>
        <taxon>Bacillota</taxon>
        <taxon>Tissierellia</taxon>
        <taxon>Tissierellales</taxon>
        <taxon>Tepidimicrobiaceae</taxon>
        <taxon>Keratinibaculum</taxon>
    </lineage>
</organism>
<comment type="caution">
    <text evidence="1">The sequence shown here is derived from an EMBL/GenBank/DDBJ whole genome shotgun (WGS) entry which is preliminary data.</text>
</comment>
<accession>A0A4R3KWG3</accession>
<keyword evidence="2" id="KW-1185">Reference proteome</keyword>
<name>A0A4R3KWG3_9FIRM</name>
<reference evidence="1 2" key="1">
    <citation type="submission" date="2019-03" db="EMBL/GenBank/DDBJ databases">
        <title>Genomic Encyclopedia of Type Strains, Phase IV (KMG-IV): sequencing the most valuable type-strain genomes for metagenomic binning, comparative biology and taxonomic classification.</title>
        <authorList>
            <person name="Goeker M."/>
        </authorList>
    </citation>
    <scope>NUCLEOTIDE SEQUENCE [LARGE SCALE GENOMIC DNA]</scope>
    <source>
        <strain evidence="1 2">DSM 26752</strain>
    </source>
</reference>
<dbReference type="OrthoDB" id="7923544at2"/>
<dbReference type="RefSeq" id="WP_132027473.1">
    <property type="nucleotide sequence ID" value="NZ_CP068564.1"/>
</dbReference>
<dbReference type="Proteomes" id="UP000294567">
    <property type="component" value="Unassembled WGS sequence"/>
</dbReference>
<evidence type="ECO:0000313" key="1">
    <source>
        <dbReference type="EMBL" id="TCS89388.1"/>
    </source>
</evidence>
<proteinExistence type="predicted"/>
<keyword evidence="1" id="KW-0378">Hydrolase</keyword>
<dbReference type="Pfam" id="PF09556">
    <property type="entry name" value="RE_HaeIII"/>
    <property type="match status" value="1"/>
</dbReference>
<sequence>MAKQVKQGKAFEYACLLSLYSTLKENQSIEIEDTNSYRVAKNFYDNLDIEAKHKLIFGANAAAKVILRLEPQLENPLDNIPLILTIQEDSAGIAGDVRDVLCIRKQNQWEIGISCKHNHSAVKHSRLSPTIDFGESWFNIPCSQEYFDNINPLFEELRKMRKKGMFWRELEDKEDRFYVPLLNAFIEELKRLDEENPDEIPKRLLSYLLGKNDFYKVIMIDRRKVTKIQAFSMYGTLNQNAGKVCPQVKLPILNMPSRFYDISFKPDSKNTILVVADGGWTISMRIHNASSRIEPSLKFDVQLVGVPHSLYTHHESWEI</sequence>
<keyword evidence="1" id="KW-0255">Endonuclease</keyword>
<keyword evidence="1" id="KW-0540">Nuclease</keyword>
<gene>
    <name evidence="1" type="ORF">EDD65_10654</name>
</gene>
<dbReference type="GO" id="GO:0004519">
    <property type="term" value="F:endonuclease activity"/>
    <property type="evidence" value="ECO:0007669"/>
    <property type="project" value="UniProtKB-KW"/>
</dbReference>
<evidence type="ECO:0000313" key="2">
    <source>
        <dbReference type="Proteomes" id="UP000294567"/>
    </source>
</evidence>
<dbReference type="EMBL" id="SMAE01000006">
    <property type="protein sequence ID" value="TCS89388.1"/>
    <property type="molecule type" value="Genomic_DNA"/>
</dbReference>
<dbReference type="InterPro" id="IPR019059">
    <property type="entry name" value="Restrct_endonuc_II_HaeIII"/>
</dbReference>
<dbReference type="AlphaFoldDB" id="A0A4R3KWG3"/>
<protein>
    <submittedName>
        <fullName evidence="1">HaeIII restriction endonuclease</fullName>
    </submittedName>
</protein>